<organism evidence="10 11">
    <name type="scientific">Eumeta variegata</name>
    <name type="common">Bagworm moth</name>
    <name type="synonym">Eumeta japonica</name>
    <dbReference type="NCBI Taxonomy" id="151549"/>
    <lineage>
        <taxon>Eukaryota</taxon>
        <taxon>Metazoa</taxon>
        <taxon>Ecdysozoa</taxon>
        <taxon>Arthropoda</taxon>
        <taxon>Hexapoda</taxon>
        <taxon>Insecta</taxon>
        <taxon>Pterygota</taxon>
        <taxon>Neoptera</taxon>
        <taxon>Endopterygota</taxon>
        <taxon>Lepidoptera</taxon>
        <taxon>Glossata</taxon>
        <taxon>Ditrysia</taxon>
        <taxon>Tineoidea</taxon>
        <taxon>Psychidae</taxon>
        <taxon>Oiketicinae</taxon>
        <taxon>Eumeta</taxon>
    </lineage>
</organism>
<reference evidence="10 11" key="1">
    <citation type="journal article" date="2019" name="Commun. Biol.">
        <title>The bagworm genome reveals a unique fibroin gene that provides high tensile strength.</title>
        <authorList>
            <person name="Kono N."/>
            <person name="Nakamura H."/>
            <person name="Ohtoshi R."/>
            <person name="Tomita M."/>
            <person name="Numata K."/>
            <person name="Arakawa K."/>
        </authorList>
    </citation>
    <scope>NUCLEOTIDE SEQUENCE [LARGE SCALE GENOMIC DNA]</scope>
</reference>
<dbReference type="AlphaFoldDB" id="A0A4C1TC90"/>
<dbReference type="GO" id="GO:0005549">
    <property type="term" value="F:odorant binding"/>
    <property type="evidence" value="ECO:0007669"/>
    <property type="project" value="InterPro"/>
</dbReference>
<keyword evidence="7 10" id="KW-0675">Receptor</keyword>
<evidence type="ECO:0000256" key="2">
    <source>
        <dbReference type="ARBA" id="ARBA00022606"/>
    </source>
</evidence>
<dbReference type="PANTHER" id="PTHR21137:SF44">
    <property type="entry name" value="ODORANT RECEPTOR 13A-RELATED"/>
    <property type="match status" value="1"/>
</dbReference>
<feature type="transmembrane region" description="Helical" evidence="9">
    <location>
        <begin position="80"/>
        <end position="101"/>
    </location>
</feature>
<feature type="transmembrane region" description="Helical" evidence="9">
    <location>
        <begin position="143"/>
        <end position="165"/>
    </location>
</feature>
<evidence type="ECO:0000256" key="4">
    <source>
        <dbReference type="ARBA" id="ARBA00022725"/>
    </source>
</evidence>
<accession>A0A4C1TC90</accession>
<evidence type="ECO:0000256" key="3">
    <source>
        <dbReference type="ARBA" id="ARBA00022692"/>
    </source>
</evidence>
<keyword evidence="3 9" id="KW-0812">Transmembrane</keyword>
<sequence length="267" mass="31317">MSEETLRELAHREISESLYLSNFCMHRIGLSFESKKSFFSYVWQKVLFALSFASICYHVFSEITYISITLVNSPRVEEVVPLLHTFGYGLLSIAKVLAIWYKLDVFAKLLTELVDIWPVPPLDPVCQKIKDNSLSGLRTAHRWYFVCNVAGVWFYNLTPLGIYFYRLWQQKQAEVGFVWVSWYPFNKHHPVAHVFVYLFEMFAGQTCVWIMVCSDLLFTAMASHISMLLRILQLRLHTLGVTSDDHYRNLIDNVKLHQRLIRHVKKN</sequence>
<evidence type="ECO:0000256" key="9">
    <source>
        <dbReference type="SAM" id="Phobius"/>
    </source>
</evidence>
<evidence type="ECO:0000313" key="10">
    <source>
        <dbReference type="EMBL" id="GBP12143.1"/>
    </source>
</evidence>
<evidence type="ECO:0000256" key="6">
    <source>
        <dbReference type="ARBA" id="ARBA00023136"/>
    </source>
</evidence>
<keyword evidence="2" id="KW-0716">Sensory transduction</keyword>
<feature type="transmembrane region" description="Helical" evidence="9">
    <location>
        <begin position="38"/>
        <end position="60"/>
    </location>
</feature>
<dbReference type="OrthoDB" id="7179992at2759"/>
<evidence type="ECO:0000313" key="11">
    <source>
        <dbReference type="Proteomes" id="UP000299102"/>
    </source>
</evidence>
<gene>
    <name evidence="10" type="primary">GPROR4</name>
    <name evidence="10" type="ORF">EVAR_5958_1</name>
</gene>
<dbReference type="InterPro" id="IPR004117">
    <property type="entry name" value="7tm6_olfct_rcpt"/>
</dbReference>
<comment type="caution">
    <text evidence="10">The sequence shown here is derived from an EMBL/GenBank/DDBJ whole genome shotgun (WGS) entry which is preliminary data.</text>
</comment>
<keyword evidence="4" id="KW-0552">Olfaction</keyword>
<dbReference type="PANTHER" id="PTHR21137">
    <property type="entry name" value="ODORANT RECEPTOR"/>
    <property type="match status" value="1"/>
</dbReference>
<evidence type="ECO:0000256" key="5">
    <source>
        <dbReference type="ARBA" id="ARBA00022989"/>
    </source>
</evidence>
<dbReference type="GO" id="GO:0004984">
    <property type="term" value="F:olfactory receptor activity"/>
    <property type="evidence" value="ECO:0007669"/>
    <property type="project" value="InterPro"/>
</dbReference>
<keyword evidence="5 9" id="KW-1133">Transmembrane helix</keyword>
<dbReference type="Proteomes" id="UP000299102">
    <property type="component" value="Unassembled WGS sequence"/>
</dbReference>
<evidence type="ECO:0000256" key="1">
    <source>
        <dbReference type="ARBA" id="ARBA00004141"/>
    </source>
</evidence>
<keyword evidence="6 9" id="KW-0472">Membrane</keyword>
<evidence type="ECO:0000256" key="8">
    <source>
        <dbReference type="ARBA" id="ARBA00023224"/>
    </source>
</evidence>
<evidence type="ECO:0000256" key="7">
    <source>
        <dbReference type="ARBA" id="ARBA00023170"/>
    </source>
</evidence>
<keyword evidence="8" id="KW-0807">Transducer</keyword>
<dbReference type="GO" id="GO:0007165">
    <property type="term" value="P:signal transduction"/>
    <property type="evidence" value="ECO:0007669"/>
    <property type="project" value="UniProtKB-KW"/>
</dbReference>
<dbReference type="Pfam" id="PF02949">
    <property type="entry name" value="7tm_6"/>
    <property type="match status" value="1"/>
</dbReference>
<name>A0A4C1TC90_EUMVA</name>
<protein>
    <submittedName>
        <fullName evidence="10">Odorant receptor 4</fullName>
    </submittedName>
</protein>
<dbReference type="EMBL" id="BGZK01000049">
    <property type="protein sequence ID" value="GBP12143.1"/>
    <property type="molecule type" value="Genomic_DNA"/>
</dbReference>
<keyword evidence="11" id="KW-1185">Reference proteome</keyword>
<dbReference type="GO" id="GO:0005886">
    <property type="term" value="C:plasma membrane"/>
    <property type="evidence" value="ECO:0007669"/>
    <property type="project" value="TreeGrafter"/>
</dbReference>
<comment type="subcellular location">
    <subcellularLocation>
        <location evidence="1">Membrane</location>
        <topology evidence="1">Multi-pass membrane protein</topology>
    </subcellularLocation>
</comment>
<proteinExistence type="predicted"/>